<dbReference type="EMBL" id="JAFGIX010000076">
    <property type="protein sequence ID" value="MBN1574376.1"/>
    <property type="molecule type" value="Genomic_DNA"/>
</dbReference>
<feature type="transmembrane region" description="Helical" evidence="8">
    <location>
        <begin position="172"/>
        <end position="192"/>
    </location>
</feature>
<feature type="transmembrane region" description="Helical" evidence="8">
    <location>
        <begin position="34"/>
        <end position="55"/>
    </location>
</feature>
<protein>
    <submittedName>
        <fullName evidence="11">ATP-binding cassette domain-containing protein</fullName>
    </submittedName>
</protein>
<keyword evidence="2" id="KW-0813">Transport</keyword>
<evidence type="ECO:0000313" key="12">
    <source>
        <dbReference type="Proteomes" id="UP000809273"/>
    </source>
</evidence>
<dbReference type="GO" id="GO:0005524">
    <property type="term" value="F:ATP binding"/>
    <property type="evidence" value="ECO:0007669"/>
    <property type="project" value="UniProtKB-KW"/>
</dbReference>
<dbReference type="GO" id="GO:0016887">
    <property type="term" value="F:ATP hydrolysis activity"/>
    <property type="evidence" value="ECO:0007669"/>
    <property type="project" value="InterPro"/>
</dbReference>
<dbReference type="PROSITE" id="PS50893">
    <property type="entry name" value="ABC_TRANSPORTER_2"/>
    <property type="match status" value="1"/>
</dbReference>
<accession>A0A9D8KJ27</accession>
<evidence type="ECO:0000256" key="4">
    <source>
        <dbReference type="ARBA" id="ARBA00022741"/>
    </source>
</evidence>
<name>A0A9D8KJ27_9DELT</name>
<keyword evidence="6 8" id="KW-1133">Transmembrane helix</keyword>
<reference evidence="11" key="1">
    <citation type="journal article" date="2021" name="Environ. Microbiol.">
        <title>Genomic characterization of three novel Desulfobacterota classes expand the metabolic and phylogenetic diversity of the phylum.</title>
        <authorList>
            <person name="Murphy C.L."/>
            <person name="Biggerstaff J."/>
            <person name="Eichhorn A."/>
            <person name="Ewing E."/>
            <person name="Shahan R."/>
            <person name="Soriano D."/>
            <person name="Stewart S."/>
            <person name="VanMol K."/>
            <person name="Walker R."/>
            <person name="Walters P."/>
            <person name="Elshahed M.S."/>
            <person name="Youssef N.H."/>
        </authorList>
    </citation>
    <scope>NUCLEOTIDE SEQUENCE</scope>
    <source>
        <strain evidence="11">Zod_Metabat.24</strain>
    </source>
</reference>
<dbReference type="PANTHER" id="PTHR43394">
    <property type="entry name" value="ATP-DEPENDENT PERMEASE MDL1, MITOCHONDRIAL"/>
    <property type="match status" value="1"/>
</dbReference>
<dbReference type="InterPro" id="IPR003439">
    <property type="entry name" value="ABC_transporter-like_ATP-bd"/>
</dbReference>
<evidence type="ECO:0000259" key="10">
    <source>
        <dbReference type="PROSITE" id="PS50929"/>
    </source>
</evidence>
<dbReference type="SMART" id="SM00382">
    <property type="entry name" value="AAA"/>
    <property type="match status" value="1"/>
</dbReference>
<dbReference type="PROSITE" id="PS00211">
    <property type="entry name" value="ABC_TRANSPORTER_1"/>
    <property type="match status" value="1"/>
</dbReference>
<dbReference type="InterPro" id="IPR011527">
    <property type="entry name" value="ABC1_TM_dom"/>
</dbReference>
<dbReference type="CDD" id="cd18552">
    <property type="entry name" value="ABC_6TM_MsbA_like"/>
    <property type="match status" value="1"/>
</dbReference>
<keyword evidence="5 11" id="KW-0067">ATP-binding</keyword>
<evidence type="ECO:0000256" key="2">
    <source>
        <dbReference type="ARBA" id="ARBA00022448"/>
    </source>
</evidence>
<dbReference type="Pfam" id="PF00005">
    <property type="entry name" value="ABC_tran"/>
    <property type="match status" value="1"/>
</dbReference>
<comment type="caution">
    <text evidence="11">The sequence shown here is derived from an EMBL/GenBank/DDBJ whole genome shotgun (WGS) entry which is preliminary data.</text>
</comment>
<dbReference type="InterPro" id="IPR003593">
    <property type="entry name" value="AAA+_ATPase"/>
</dbReference>
<dbReference type="SUPFAM" id="SSF90123">
    <property type="entry name" value="ABC transporter transmembrane region"/>
    <property type="match status" value="1"/>
</dbReference>
<dbReference type="GO" id="GO:0015421">
    <property type="term" value="F:ABC-type oligopeptide transporter activity"/>
    <property type="evidence" value="ECO:0007669"/>
    <property type="project" value="TreeGrafter"/>
</dbReference>
<evidence type="ECO:0000256" key="6">
    <source>
        <dbReference type="ARBA" id="ARBA00022989"/>
    </source>
</evidence>
<feature type="domain" description="ABC transporter" evidence="9">
    <location>
        <begin position="351"/>
        <end position="584"/>
    </location>
</feature>
<evidence type="ECO:0000256" key="1">
    <source>
        <dbReference type="ARBA" id="ARBA00004651"/>
    </source>
</evidence>
<dbReference type="SUPFAM" id="SSF52540">
    <property type="entry name" value="P-loop containing nucleoside triphosphate hydrolases"/>
    <property type="match status" value="1"/>
</dbReference>
<dbReference type="Gene3D" id="3.40.50.300">
    <property type="entry name" value="P-loop containing nucleotide triphosphate hydrolases"/>
    <property type="match status" value="1"/>
</dbReference>
<organism evidence="11 12">
    <name type="scientific">Candidatus Zymogenus saltonus</name>
    <dbReference type="NCBI Taxonomy" id="2844893"/>
    <lineage>
        <taxon>Bacteria</taxon>
        <taxon>Deltaproteobacteria</taxon>
        <taxon>Candidatus Zymogenia</taxon>
        <taxon>Candidatus Zymogeniales</taxon>
        <taxon>Candidatus Zymogenaceae</taxon>
        <taxon>Candidatus Zymogenus</taxon>
    </lineage>
</organism>
<evidence type="ECO:0000259" key="9">
    <source>
        <dbReference type="PROSITE" id="PS50893"/>
    </source>
</evidence>
<dbReference type="AlphaFoldDB" id="A0A9D8KJ27"/>
<dbReference type="GO" id="GO:0005886">
    <property type="term" value="C:plasma membrane"/>
    <property type="evidence" value="ECO:0007669"/>
    <property type="project" value="UniProtKB-SubCell"/>
</dbReference>
<feature type="transmembrane region" description="Helical" evidence="8">
    <location>
        <begin position="260"/>
        <end position="279"/>
    </location>
</feature>
<evidence type="ECO:0000256" key="3">
    <source>
        <dbReference type="ARBA" id="ARBA00022692"/>
    </source>
</evidence>
<feature type="transmembrane region" description="Helical" evidence="8">
    <location>
        <begin position="67"/>
        <end position="88"/>
    </location>
</feature>
<gene>
    <name evidence="11" type="ORF">JW984_14345</name>
</gene>
<dbReference type="Proteomes" id="UP000809273">
    <property type="component" value="Unassembled WGS sequence"/>
</dbReference>
<dbReference type="InterPro" id="IPR039421">
    <property type="entry name" value="Type_1_exporter"/>
</dbReference>
<feature type="transmembrane region" description="Helical" evidence="8">
    <location>
        <begin position="291"/>
        <end position="309"/>
    </location>
</feature>
<dbReference type="InterPro" id="IPR027417">
    <property type="entry name" value="P-loop_NTPase"/>
</dbReference>
<keyword evidence="3 8" id="KW-0812">Transmembrane</keyword>
<dbReference type="PANTHER" id="PTHR43394:SF1">
    <property type="entry name" value="ATP-BINDING CASSETTE SUB-FAMILY B MEMBER 10, MITOCHONDRIAL"/>
    <property type="match status" value="1"/>
</dbReference>
<feature type="domain" description="ABC transmembrane type-1" evidence="10">
    <location>
        <begin position="37"/>
        <end position="317"/>
    </location>
</feature>
<dbReference type="FunFam" id="3.40.50.300:FF:000287">
    <property type="entry name" value="Multidrug ABC transporter ATP-binding protein"/>
    <property type="match status" value="1"/>
</dbReference>
<keyword evidence="4" id="KW-0547">Nucleotide-binding</keyword>
<evidence type="ECO:0000256" key="5">
    <source>
        <dbReference type="ARBA" id="ARBA00022840"/>
    </source>
</evidence>
<dbReference type="PROSITE" id="PS50929">
    <property type="entry name" value="ABC_TM1F"/>
    <property type="match status" value="1"/>
</dbReference>
<dbReference type="Gene3D" id="1.20.1560.10">
    <property type="entry name" value="ABC transporter type 1, transmembrane domain"/>
    <property type="match status" value="1"/>
</dbReference>
<dbReference type="Pfam" id="PF00664">
    <property type="entry name" value="ABC_membrane"/>
    <property type="match status" value="1"/>
</dbReference>
<evidence type="ECO:0000256" key="8">
    <source>
        <dbReference type="SAM" id="Phobius"/>
    </source>
</evidence>
<proteinExistence type="predicted"/>
<comment type="subcellular location">
    <subcellularLocation>
        <location evidence="1">Cell membrane</location>
        <topology evidence="1">Multi-pass membrane protein</topology>
    </subcellularLocation>
</comment>
<evidence type="ECO:0000256" key="7">
    <source>
        <dbReference type="ARBA" id="ARBA00023136"/>
    </source>
</evidence>
<reference evidence="11" key="2">
    <citation type="submission" date="2021-01" db="EMBL/GenBank/DDBJ databases">
        <authorList>
            <person name="Hahn C.R."/>
            <person name="Youssef N.H."/>
            <person name="Elshahed M."/>
        </authorList>
    </citation>
    <scope>NUCLEOTIDE SEQUENCE</scope>
    <source>
        <strain evidence="11">Zod_Metabat.24</strain>
    </source>
</reference>
<dbReference type="InterPro" id="IPR036640">
    <property type="entry name" value="ABC1_TM_sf"/>
</dbReference>
<sequence length="599" mass="66490">MGKKKSNTKLPPKKELIDVYKRLIKYVKPYWGKFFPAVFFNLVFAGTTGALVKVVEPLINNLIESKNLKGLLLLSIGVVFINFVRGFANFFGTYLMRAVGLHVIKDIQEELYSHIQGLSLRFFSDHHTGLLTSRINNDVGLVNVAVTDAVEGGFKELVTILVLMGVAFYQDWLLAIVAFGVFPLMTIPITRISRSMRKVSTRGQEKTADITTILMETFSGVRIVKAFGMEDYESERFNKENTKLFKTYLKKARVRAMTGPIMEVIGTFGFALVLLYGGWKAMGIEGYIGKYVSFIAALMLIYPSVRALSRLNNGIQEAIAASIRIFNILDTKPDIVDVPGAIELPPVKNEIEFKNVSFSYDSVPVLTDINLKVKVGEVLAFVGMSGGGKTTLVNLIPRFYDVTGGKVLFDGVDIRDVKLKSLRSQIGIVTQQTILFSDTIRNNIAYGNMDTSQEEIDNAAKAANAYNFIKRLPEGYDTMIGEDGARLSGGERQRLSIARALLKDAPVLILDEATSSLDTESEKEVQKALENLMKGRTTFVIAHRLSTIQHADRIMVVVGGKIVEQGTHDELLAKGGEYKKLYDMQFQDKEVPTDGVVLV</sequence>
<keyword evidence="7 8" id="KW-0472">Membrane</keyword>
<dbReference type="InterPro" id="IPR017871">
    <property type="entry name" value="ABC_transporter-like_CS"/>
</dbReference>
<evidence type="ECO:0000313" key="11">
    <source>
        <dbReference type="EMBL" id="MBN1574376.1"/>
    </source>
</evidence>